<gene>
    <name evidence="1" type="ORF">O181_094595</name>
</gene>
<evidence type="ECO:0000313" key="2">
    <source>
        <dbReference type="Proteomes" id="UP000765509"/>
    </source>
</evidence>
<sequence length="118" mass="14235">MRRKAAEKLKHSREESMKYWDRRIAHQLKSPLKLEDLVLVYKKSIETNWGLLFKNKWNEPYRVIRKMKNGPYELEELDETELARIFAASQFKKLYPRGKFIDKKEDTEGEQSEDESIN</sequence>
<reference evidence="1" key="1">
    <citation type="submission" date="2021-03" db="EMBL/GenBank/DDBJ databases">
        <title>Draft genome sequence of rust myrtle Austropuccinia psidii MF-1, a brazilian biotype.</title>
        <authorList>
            <person name="Quecine M.C."/>
            <person name="Pachon D.M.R."/>
            <person name="Bonatelli M.L."/>
            <person name="Correr F.H."/>
            <person name="Franceschini L.M."/>
            <person name="Leite T.F."/>
            <person name="Margarido G.R.A."/>
            <person name="Almeida C.A."/>
            <person name="Ferrarezi J.A."/>
            <person name="Labate C.A."/>
        </authorList>
    </citation>
    <scope>NUCLEOTIDE SEQUENCE</scope>
    <source>
        <strain evidence="1">MF-1</strain>
    </source>
</reference>
<organism evidence="1 2">
    <name type="scientific">Austropuccinia psidii MF-1</name>
    <dbReference type="NCBI Taxonomy" id="1389203"/>
    <lineage>
        <taxon>Eukaryota</taxon>
        <taxon>Fungi</taxon>
        <taxon>Dikarya</taxon>
        <taxon>Basidiomycota</taxon>
        <taxon>Pucciniomycotina</taxon>
        <taxon>Pucciniomycetes</taxon>
        <taxon>Pucciniales</taxon>
        <taxon>Sphaerophragmiaceae</taxon>
        <taxon>Austropuccinia</taxon>
    </lineage>
</organism>
<keyword evidence="2" id="KW-1185">Reference proteome</keyword>
<dbReference type="AlphaFoldDB" id="A0A9Q3J2B7"/>
<accession>A0A9Q3J2B7</accession>
<name>A0A9Q3J2B7_9BASI</name>
<comment type="caution">
    <text evidence="1">The sequence shown here is derived from an EMBL/GenBank/DDBJ whole genome shotgun (WGS) entry which is preliminary data.</text>
</comment>
<dbReference type="OrthoDB" id="2732387at2759"/>
<dbReference type="EMBL" id="AVOT02061704">
    <property type="protein sequence ID" value="MBW0554880.1"/>
    <property type="molecule type" value="Genomic_DNA"/>
</dbReference>
<proteinExistence type="predicted"/>
<protein>
    <submittedName>
        <fullName evidence="1">Uncharacterized protein</fullName>
    </submittedName>
</protein>
<evidence type="ECO:0000313" key="1">
    <source>
        <dbReference type="EMBL" id="MBW0554880.1"/>
    </source>
</evidence>
<dbReference type="Proteomes" id="UP000765509">
    <property type="component" value="Unassembled WGS sequence"/>
</dbReference>